<proteinExistence type="predicted"/>
<protein>
    <recommendedName>
        <fullName evidence="2">Ankyrin</fullName>
    </recommendedName>
</protein>
<dbReference type="AlphaFoldDB" id="A0AAU2A710"/>
<evidence type="ECO:0000313" key="1">
    <source>
        <dbReference type="EMBL" id="WTT20205.1"/>
    </source>
</evidence>
<accession>A0AAU2A710</accession>
<sequence length="230" mass="25297">MSGSLHSTHVYETHVTVRCESAAEAERLGRWATAAGLKLTHIVLARGRMTTQPMLTLSGSPSYADESARAREVAARLRADGFDPVRVKIESSPWAPEVPSEPCPDERYFEHHVKLRLPLDADLDALAARVVPYGAHLSWNARRVARGGRWTERFVTQRCRGVDAAGAGRVLEQLLTELRGLEVVGVEREFVLYDSDLSVDDGWIDGWVDGWVEGSGGVVVAAARVREVRG</sequence>
<evidence type="ECO:0008006" key="2">
    <source>
        <dbReference type="Google" id="ProtNLM"/>
    </source>
</evidence>
<organism evidence="1">
    <name type="scientific">Streptomyces sp. NBC_00093</name>
    <dbReference type="NCBI Taxonomy" id="2975649"/>
    <lineage>
        <taxon>Bacteria</taxon>
        <taxon>Bacillati</taxon>
        <taxon>Actinomycetota</taxon>
        <taxon>Actinomycetes</taxon>
        <taxon>Kitasatosporales</taxon>
        <taxon>Streptomycetaceae</taxon>
        <taxon>Streptomyces</taxon>
    </lineage>
</organism>
<dbReference type="EMBL" id="CP108222">
    <property type="protein sequence ID" value="WTT20205.1"/>
    <property type="molecule type" value="Genomic_DNA"/>
</dbReference>
<name>A0AAU2A710_9ACTN</name>
<gene>
    <name evidence="1" type="ORF">OHA22_34095</name>
</gene>
<reference evidence="1" key="1">
    <citation type="submission" date="2022-10" db="EMBL/GenBank/DDBJ databases">
        <title>The complete genomes of actinobacterial strains from the NBC collection.</title>
        <authorList>
            <person name="Joergensen T.S."/>
            <person name="Alvarez Arevalo M."/>
            <person name="Sterndorff E.B."/>
            <person name="Faurdal D."/>
            <person name="Vuksanovic O."/>
            <person name="Mourched A.-S."/>
            <person name="Charusanti P."/>
            <person name="Shaw S."/>
            <person name="Blin K."/>
            <person name="Weber T."/>
        </authorList>
    </citation>
    <scope>NUCLEOTIDE SEQUENCE</scope>
    <source>
        <strain evidence="1">NBC_00093</strain>
    </source>
</reference>